<accession>A0A953JCA0</accession>
<name>A0A953JCA0_9BACT</name>
<sequence length="137" mass="15457">MPGADAQKLGEYILRGSPYTQWKMWPGKGRFYKGTEPHGVLLTTYVNDTAYSSIRSGRGVLSDGSLIVKENYTPEKTLTSLTVMYKVKGYSPKAGNWFWAKYTPEGKAETAGDLEMCIQCHGKNKENDYIMTERLKK</sequence>
<protein>
    <submittedName>
        <fullName evidence="2">Cytochrome P460 family protein</fullName>
    </submittedName>
</protein>
<reference evidence="2" key="2">
    <citation type="submission" date="2021-08" db="EMBL/GenBank/DDBJ databases">
        <authorList>
            <person name="Dalcin Martins P."/>
        </authorList>
    </citation>
    <scope>NUCLEOTIDE SEQUENCE</scope>
    <source>
        <strain evidence="2">MAG_39</strain>
    </source>
</reference>
<proteinExistence type="predicted"/>
<dbReference type="InterPro" id="IPR032033">
    <property type="entry name" value="Cytochrome_P460"/>
</dbReference>
<evidence type="ECO:0000313" key="3">
    <source>
        <dbReference type="Proteomes" id="UP000705867"/>
    </source>
</evidence>
<gene>
    <name evidence="2" type="ORF">K8I29_11915</name>
</gene>
<organism evidence="2 3">
    <name type="scientific">Candidatus Nitrobium versatile</name>
    <dbReference type="NCBI Taxonomy" id="2884831"/>
    <lineage>
        <taxon>Bacteria</taxon>
        <taxon>Pseudomonadati</taxon>
        <taxon>Nitrospirota</taxon>
        <taxon>Nitrospiria</taxon>
        <taxon>Nitrospirales</taxon>
        <taxon>Nitrospiraceae</taxon>
        <taxon>Candidatus Nitrobium</taxon>
    </lineage>
</organism>
<dbReference type="InterPro" id="IPR038142">
    <property type="entry name" value="Cytochrome_P460_sp"/>
</dbReference>
<dbReference type="Pfam" id="PF16694">
    <property type="entry name" value="Cytochrome_P460"/>
    <property type="match status" value="1"/>
</dbReference>
<evidence type="ECO:0000313" key="2">
    <source>
        <dbReference type="EMBL" id="MBZ0156899.1"/>
    </source>
</evidence>
<dbReference type="Gene3D" id="3.50.70.20">
    <property type="entry name" value="Cytochrome P460"/>
    <property type="match status" value="1"/>
</dbReference>
<feature type="domain" description="Cytochrome P460" evidence="1">
    <location>
        <begin position="38"/>
        <end position="131"/>
    </location>
</feature>
<dbReference type="CDD" id="cd20716">
    <property type="entry name" value="cyt_P460_fam"/>
    <property type="match status" value="1"/>
</dbReference>
<reference evidence="2" key="1">
    <citation type="journal article" date="2021" name="bioRxiv">
        <title>Unraveling nitrogen, sulfur and carbon metabolic pathways and microbial community transcriptional responses to substrate deprivation and toxicity stresses in a bioreactor mimicking anoxic brackish coastal sediment conditions.</title>
        <authorList>
            <person name="Martins P.D."/>
            <person name="Echeveste M.J."/>
            <person name="Arshad A."/>
            <person name="Kurth J."/>
            <person name="Ouboter H."/>
            <person name="Jetten M.S.M."/>
            <person name="Welte C.U."/>
        </authorList>
    </citation>
    <scope>NUCLEOTIDE SEQUENCE</scope>
    <source>
        <strain evidence="2">MAG_39</strain>
    </source>
</reference>
<dbReference type="AlphaFoldDB" id="A0A953JCA0"/>
<comment type="caution">
    <text evidence="2">The sequence shown here is derived from an EMBL/GenBank/DDBJ whole genome shotgun (WGS) entry which is preliminary data.</text>
</comment>
<dbReference type="Proteomes" id="UP000705867">
    <property type="component" value="Unassembled WGS sequence"/>
</dbReference>
<evidence type="ECO:0000259" key="1">
    <source>
        <dbReference type="Pfam" id="PF16694"/>
    </source>
</evidence>
<dbReference type="EMBL" id="JAIOIV010000095">
    <property type="protein sequence ID" value="MBZ0156899.1"/>
    <property type="molecule type" value="Genomic_DNA"/>
</dbReference>